<keyword evidence="1" id="KW-0472">Membrane</keyword>
<evidence type="ECO:0000313" key="2">
    <source>
        <dbReference type="EMBL" id="QDU45835.1"/>
    </source>
</evidence>
<feature type="transmembrane region" description="Helical" evidence="1">
    <location>
        <begin position="305"/>
        <end position="331"/>
    </location>
</feature>
<feature type="transmembrane region" description="Helical" evidence="1">
    <location>
        <begin position="41"/>
        <end position="63"/>
    </location>
</feature>
<evidence type="ECO:0000313" key="3">
    <source>
        <dbReference type="Proteomes" id="UP000319383"/>
    </source>
</evidence>
<dbReference type="EMBL" id="CP036276">
    <property type="protein sequence ID" value="QDU45835.1"/>
    <property type="molecule type" value="Genomic_DNA"/>
</dbReference>
<proteinExistence type="predicted"/>
<dbReference type="Proteomes" id="UP000319383">
    <property type="component" value="Chromosome"/>
</dbReference>
<name>A0A517ZTR8_9PLAN</name>
<organism evidence="2 3">
    <name type="scientific">Symmachiella dynata</name>
    <dbReference type="NCBI Taxonomy" id="2527995"/>
    <lineage>
        <taxon>Bacteria</taxon>
        <taxon>Pseudomonadati</taxon>
        <taxon>Planctomycetota</taxon>
        <taxon>Planctomycetia</taxon>
        <taxon>Planctomycetales</taxon>
        <taxon>Planctomycetaceae</taxon>
        <taxon>Symmachiella</taxon>
    </lineage>
</organism>
<feature type="transmembrane region" description="Helical" evidence="1">
    <location>
        <begin position="266"/>
        <end position="293"/>
    </location>
</feature>
<feature type="transmembrane region" description="Helical" evidence="1">
    <location>
        <begin position="398"/>
        <end position="416"/>
    </location>
</feature>
<keyword evidence="3" id="KW-1185">Reference proteome</keyword>
<gene>
    <name evidence="2" type="ORF">Mal52_43310</name>
</gene>
<evidence type="ECO:0000256" key="1">
    <source>
        <dbReference type="SAM" id="Phobius"/>
    </source>
</evidence>
<reference evidence="2 3" key="1">
    <citation type="submission" date="2019-02" db="EMBL/GenBank/DDBJ databases">
        <title>Deep-cultivation of Planctomycetes and their phenomic and genomic characterization uncovers novel biology.</title>
        <authorList>
            <person name="Wiegand S."/>
            <person name="Jogler M."/>
            <person name="Boedeker C."/>
            <person name="Pinto D."/>
            <person name="Vollmers J."/>
            <person name="Rivas-Marin E."/>
            <person name="Kohn T."/>
            <person name="Peeters S.H."/>
            <person name="Heuer A."/>
            <person name="Rast P."/>
            <person name="Oberbeckmann S."/>
            <person name="Bunk B."/>
            <person name="Jeske O."/>
            <person name="Meyerdierks A."/>
            <person name="Storesund J.E."/>
            <person name="Kallscheuer N."/>
            <person name="Luecker S."/>
            <person name="Lage O.M."/>
            <person name="Pohl T."/>
            <person name="Merkel B.J."/>
            <person name="Hornburger P."/>
            <person name="Mueller R.-W."/>
            <person name="Bruemmer F."/>
            <person name="Labrenz M."/>
            <person name="Spormann A.M."/>
            <person name="Op den Camp H."/>
            <person name="Overmann J."/>
            <person name="Amann R."/>
            <person name="Jetten M.S.M."/>
            <person name="Mascher T."/>
            <person name="Medema M.H."/>
            <person name="Devos D.P."/>
            <person name="Kaster A.-K."/>
            <person name="Ovreas L."/>
            <person name="Rohde M."/>
            <person name="Galperin M.Y."/>
            <person name="Jogler C."/>
        </authorList>
    </citation>
    <scope>NUCLEOTIDE SEQUENCE [LARGE SCALE GENOMIC DNA]</scope>
    <source>
        <strain evidence="2 3">Mal52</strain>
    </source>
</reference>
<dbReference type="AlphaFoldDB" id="A0A517ZTR8"/>
<dbReference type="KEGG" id="sdyn:Mal52_43310"/>
<keyword evidence="1" id="KW-0812">Transmembrane</keyword>
<feature type="transmembrane region" description="Helical" evidence="1">
    <location>
        <begin position="189"/>
        <end position="208"/>
    </location>
</feature>
<keyword evidence="1" id="KW-1133">Transmembrane helix</keyword>
<accession>A0A517ZTR8</accession>
<feature type="transmembrane region" description="Helical" evidence="1">
    <location>
        <begin position="229"/>
        <end position="254"/>
    </location>
</feature>
<feature type="transmembrane region" description="Helical" evidence="1">
    <location>
        <begin position="12"/>
        <end position="29"/>
    </location>
</feature>
<dbReference type="RefSeq" id="WP_145378376.1">
    <property type="nucleotide sequence ID" value="NZ_CP036276.1"/>
</dbReference>
<evidence type="ECO:0008006" key="4">
    <source>
        <dbReference type="Google" id="ProtNLM"/>
    </source>
</evidence>
<feature type="transmembrane region" description="Helical" evidence="1">
    <location>
        <begin position="78"/>
        <end position="98"/>
    </location>
</feature>
<protein>
    <recommendedName>
        <fullName evidence="4">ABC transmembrane type-1 domain-containing protein</fullName>
    </recommendedName>
</protein>
<feature type="transmembrane region" description="Helical" evidence="1">
    <location>
        <begin position="343"/>
        <end position="366"/>
    </location>
</feature>
<feature type="transmembrane region" description="Helical" evidence="1">
    <location>
        <begin position="140"/>
        <end position="162"/>
    </location>
</feature>
<feature type="transmembrane region" description="Helical" evidence="1">
    <location>
        <begin position="448"/>
        <end position="469"/>
    </location>
</feature>
<sequence length="489" mass="53913">MSLAEACGWTCLRSLLIALCAVPVCFAIRRQLRAARGVRRLVLWTAVLAPFFAPDMLVGYGYYNFSLSLIHHPVWNELFYAVLVFFKVLPAGTVIALFTPRPPISPQALYCRRLSLPPLTTLSTRVRTLAGYYLRGPSRVALPALVLMFLLAFQEFELVSLVNATSWTVWLFDQQAQGLPLPDALRYDLLPTGIQAALIAAMIPLVLMSRKTAGQRDSGGGTSTAIAGVAWGVAIIGCVLLWLIPMAILCRGLGSGLVVLWRNPRLFYEIGIGLGMMLAAALPTYALAAALLSATTKQRGQRWRLPLAVLVGLPGLFGGLTLGLAMLALFQTPALGGWYDTPLPWWSALVLWLMPRAMLLQILLAAAHRGEPMHLAALLIRDGSPQQRGRARQLIWRLRYQGHYWAIVLLCWWAYLDPTLSSLLRPSGLDPAPMRIYNFMHYGQAGGLSAMLAVTVLAPLLLVGCLSLLRRFLFPLLERGFRRIGYTGR</sequence>